<proteinExistence type="predicted"/>
<organism evidence="1 2">
    <name type="scientific">Brachionus plicatilis</name>
    <name type="common">Marine rotifer</name>
    <name type="synonym">Brachionus muelleri</name>
    <dbReference type="NCBI Taxonomy" id="10195"/>
    <lineage>
        <taxon>Eukaryota</taxon>
        <taxon>Metazoa</taxon>
        <taxon>Spiralia</taxon>
        <taxon>Gnathifera</taxon>
        <taxon>Rotifera</taxon>
        <taxon>Eurotatoria</taxon>
        <taxon>Monogononta</taxon>
        <taxon>Pseudotrocha</taxon>
        <taxon>Ploima</taxon>
        <taxon>Brachionidae</taxon>
        <taxon>Brachionus</taxon>
    </lineage>
</organism>
<sequence>MTNLGRLILNCYIKNSILIKLLHKIKKLGFIEDYLICSKQFYPKSAIEIPYYVYFHSRTSKESTSTFGGLVAATYVIRTHFTWPHKAKSKLIVILIVMDLEITLQLPFKQSIRKHH</sequence>
<evidence type="ECO:0000313" key="1">
    <source>
        <dbReference type="EMBL" id="RNA28496.1"/>
    </source>
</evidence>
<name>A0A3M7RYA8_BRAPC</name>
<evidence type="ECO:0000313" key="2">
    <source>
        <dbReference type="Proteomes" id="UP000276133"/>
    </source>
</evidence>
<dbReference type="Proteomes" id="UP000276133">
    <property type="component" value="Unassembled WGS sequence"/>
</dbReference>
<reference evidence="1 2" key="1">
    <citation type="journal article" date="2018" name="Sci. Rep.">
        <title>Genomic signatures of local adaptation to the degree of environmental predictability in rotifers.</title>
        <authorList>
            <person name="Franch-Gras L."/>
            <person name="Hahn C."/>
            <person name="Garcia-Roger E.M."/>
            <person name="Carmona M.J."/>
            <person name="Serra M."/>
            <person name="Gomez A."/>
        </authorList>
    </citation>
    <scope>NUCLEOTIDE SEQUENCE [LARGE SCALE GENOMIC DNA]</scope>
    <source>
        <strain evidence="1">HYR1</strain>
    </source>
</reference>
<comment type="caution">
    <text evidence="1">The sequence shown here is derived from an EMBL/GenBank/DDBJ whole genome shotgun (WGS) entry which is preliminary data.</text>
</comment>
<dbReference type="AlphaFoldDB" id="A0A3M7RYA8"/>
<protein>
    <submittedName>
        <fullName evidence="1">Uncharacterized protein</fullName>
    </submittedName>
</protein>
<gene>
    <name evidence="1" type="ORF">BpHYR1_024539</name>
</gene>
<accession>A0A3M7RYA8</accession>
<dbReference type="EMBL" id="REGN01002384">
    <property type="protein sequence ID" value="RNA28496.1"/>
    <property type="molecule type" value="Genomic_DNA"/>
</dbReference>
<keyword evidence="2" id="KW-1185">Reference proteome</keyword>